<dbReference type="GO" id="GO:0006261">
    <property type="term" value="P:DNA-templated DNA replication"/>
    <property type="evidence" value="ECO:0007669"/>
    <property type="project" value="InterPro"/>
</dbReference>
<dbReference type="PANTHER" id="PTHR10133:SF27">
    <property type="entry name" value="DNA POLYMERASE NU"/>
    <property type="match status" value="1"/>
</dbReference>
<evidence type="ECO:0000256" key="10">
    <source>
        <dbReference type="ARBA" id="ARBA00049244"/>
    </source>
</evidence>
<protein>
    <recommendedName>
        <fullName evidence="3">DNA polymerase</fullName>
        <ecNumber evidence="2">2.7.7.7</ecNumber>
    </recommendedName>
</protein>
<name>A0A2D0XQG9_9CAUD</name>
<dbReference type="InterPro" id="IPR001098">
    <property type="entry name" value="DNA-dir_DNA_pol_A_palm_dom"/>
</dbReference>
<dbReference type="GO" id="GO:0003677">
    <property type="term" value="F:DNA binding"/>
    <property type="evidence" value="ECO:0007669"/>
    <property type="project" value="UniProtKB-KW"/>
</dbReference>
<dbReference type="SUPFAM" id="SSF53098">
    <property type="entry name" value="Ribonuclease H-like"/>
    <property type="match status" value="1"/>
</dbReference>
<dbReference type="InterPro" id="IPR002298">
    <property type="entry name" value="DNA_polymerase_A"/>
</dbReference>
<comment type="catalytic activity">
    <reaction evidence="10">
        <text>DNA(n) + a 2'-deoxyribonucleoside 5'-triphosphate = DNA(n+1) + diphosphate</text>
        <dbReference type="Rhea" id="RHEA:22508"/>
        <dbReference type="Rhea" id="RHEA-COMP:17339"/>
        <dbReference type="Rhea" id="RHEA-COMP:17340"/>
        <dbReference type="ChEBI" id="CHEBI:33019"/>
        <dbReference type="ChEBI" id="CHEBI:61560"/>
        <dbReference type="ChEBI" id="CHEBI:173112"/>
        <dbReference type="EC" id="2.7.7.7"/>
    </reaction>
</comment>
<dbReference type="Gene3D" id="3.30.70.370">
    <property type="match status" value="2"/>
</dbReference>
<keyword evidence="8" id="KW-1194">Viral DNA replication</keyword>
<dbReference type="GO" id="GO:0003887">
    <property type="term" value="F:DNA-directed DNA polymerase activity"/>
    <property type="evidence" value="ECO:0007669"/>
    <property type="project" value="UniProtKB-KW"/>
</dbReference>
<dbReference type="Proteomes" id="UP000240755">
    <property type="component" value="Segment"/>
</dbReference>
<evidence type="ECO:0000256" key="3">
    <source>
        <dbReference type="ARBA" id="ARBA00015749"/>
    </source>
</evidence>
<dbReference type="SUPFAM" id="SSF56672">
    <property type="entry name" value="DNA/RNA polymerases"/>
    <property type="match status" value="1"/>
</dbReference>
<evidence type="ECO:0000313" key="13">
    <source>
        <dbReference type="Proteomes" id="UP000240755"/>
    </source>
</evidence>
<dbReference type="InterPro" id="IPR019760">
    <property type="entry name" value="DNA-dir_DNA_pol_A_CS"/>
</dbReference>
<dbReference type="PROSITE" id="PS00447">
    <property type="entry name" value="DNA_POLYMERASE_A"/>
    <property type="match status" value="1"/>
</dbReference>
<keyword evidence="5 12" id="KW-0548">Nucleotidyltransferase</keyword>
<dbReference type="GO" id="GO:0039693">
    <property type="term" value="P:viral DNA genome replication"/>
    <property type="evidence" value="ECO:0007669"/>
    <property type="project" value="UniProtKB-KW"/>
</dbReference>
<dbReference type="InterPro" id="IPR012337">
    <property type="entry name" value="RNaseH-like_sf"/>
</dbReference>
<dbReference type="Gene3D" id="1.20.1060.10">
    <property type="entry name" value="Taq DNA Polymerase, Chain T, domain 4"/>
    <property type="match status" value="1"/>
</dbReference>
<evidence type="ECO:0000313" key="12">
    <source>
        <dbReference type="EMBL" id="ASU01150.1"/>
    </source>
</evidence>
<evidence type="ECO:0000256" key="8">
    <source>
        <dbReference type="ARBA" id="ARBA00023109"/>
    </source>
</evidence>
<reference evidence="12 13" key="1">
    <citation type="journal article" date="2017" name="Sci. Rep.">
        <title>Analysis of the CRISPR-Cas system in bacteriophages active on epidemic strains of Vibrio cholerae in Bangladesh.</title>
        <authorList>
            <person name="Naser I.B."/>
            <person name="Hoque M.M."/>
            <person name="Nahid M.A."/>
            <person name="Tareq T.M."/>
            <person name="Rocky M.K."/>
            <person name="Faruque S.M."/>
        </authorList>
    </citation>
    <scope>NUCLEOTIDE SEQUENCE [LARGE SCALE GENOMIC DNA]</scope>
</reference>
<dbReference type="PRINTS" id="PR00868">
    <property type="entry name" value="DNAPOLI"/>
</dbReference>
<evidence type="ECO:0000256" key="6">
    <source>
        <dbReference type="ARBA" id="ARBA00022705"/>
    </source>
</evidence>
<dbReference type="Gene3D" id="3.30.420.10">
    <property type="entry name" value="Ribonuclease H-like superfamily/Ribonuclease H"/>
    <property type="match status" value="1"/>
</dbReference>
<accession>A0A2D0XQG9</accession>
<evidence type="ECO:0000256" key="2">
    <source>
        <dbReference type="ARBA" id="ARBA00012417"/>
    </source>
</evidence>
<evidence type="ECO:0000256" key="1">
    <source>
        <dbReference type="ARBA" id="ARBA00007705"/>
    </source>
</evidence>
<sequence length="678" mass="76392">MKLLLSDIETNGLLDTVDKFHCAWTVDYFTGEWKAYRPWDFEQYIKDLEACAAEGGVIVFHNGIKYDYPALKKLKKLYFGKNLNIPKKNVLDTLVMSRLLHSNLKDTDAGLLRSGRITGKLYGSHSLKAWGMRLGELKGDYGEQEAAWVEFNEPMMDYCKQDVQITLKLFENFMGDTWYFPNGADGLSESVLLEHEAAWLLAKQERNGYAFDTQGAERLYAEVAGRRAEILMELTRTFGSWYEPKGGTQPFLHPKSGKPLHKYPRVKYPKAGSIWTSAKKPTLAKTLYLKDAPFTPVQHVTFNPSSRAHIIKVLKDCGWVPTDFTEAGNPIVDDDTLSLVIEHKLVPEEFLPKVELIKEYLVIQKLIGQLAEGDNAWLRMDKGGYIHGQVNPNGAVTGRATHSYPNLAQVPSIRKYKGVECRSLFGAEHHRDYHTGKPWIQVGVDASGLELRCLGHFMAKFDDGEYINTILNGDIHTQNQIAAGLPTRDNAKTFIYGFLYGAGAQKIGEIVGKFGEEGKKAGAELIKKFLENTPAIASLREQVADALIKEAKWVGGTQQIKWKRKWIKGLDGRKVHVRSPHAALNTLLQSAGALICKKWIVEWDKGMQAAGYKHGWDGDYCFMAWVHDEAQLACRTQEIAEDAVRIAQEAMRRVGEHWNFRCPLDTEGKIGANWAICH</sequence>
<dbReference type="GO" id="GO:0006302">
    <property type="term" value="P:double-strand break repair"/>
    <property type="evidence" value="ECO:0007669"/>
    <property type="project" value="TreeGrafter"/>
</dbReference>
<dbReference type="EMBL" id="MF574151">
    <property type="protein sequence ID" value="ASU01150.1"/>
    <property type="molecule type" value="Genomic_DNA"/>
</dbReference>
<evidence type="ECO:0000259" key="11">
    <source>
        <dbReference type="SMART" id="SM00482"/>
    </source>
</evidence>
<dbReference type="SMART" id="SM00482">
    <property type="entry name" value="POLAc"/>
    <property type="match status" value="1"/>
</dbReference>
<evidence type="ECO:0000256" key="9">
    <source>
        <dbReference type="ARBA" id="ARBA00023125"/>
    </source>
</evidence>
<dbReference type="PANTHER" id="PTHR10133">
    <property type="entry name" value="DNA POLYMERASE I"/>
    <property type="match status" value="1"/>
</dbReference>
<proteinExistence type="inferred from homology"/>
<evidence type="ECO:0000256" key="5">
    <source>
        <dbReference type="ARBA" id="ARBA00022695"/>
    </source>
</evidence>
<dbReference type="InterPro" id="IPR043502">
    <property type="entry name" value="DNA/RNA_pol_sf"/>
</dbReference>
<organism evidence="12 13">
    <name type="scientific">Vibrio phage JSF25</name>
    <dbReference type="NCBI Taxonomy" id="2026085"/>
    <lineage>
        <taxon>Viruses</taxon>
        <taxon>Duplodnaviria</taxon>
        <taxon>Heunggongvirae</taxon>
        <taxon>Uroviricota</taxon>
        <taxon>Caudoviricetes</taxon>
        <taxon>Autographivirales</taxon>
        <taxon>Autotranscriptaviridae</taxon>
        <taxon>Studiervirinae</taxon>
        <taxon>Chatterjeevirus</taxon>
        <taxon>Chatterjeevirus ICP3</taxon>
    </lineage>
</organism>
<keyword evidence="6" id="KW-0235">DNA replication</keyword>
<keyword evidence="9" id="KW-0238">DNA-binding</keyword>
<evidence type="ECO:0000256" key="7">
    <source>
        <dbReference type="ARBA" id="ARBA00022932"/>
    </source>
</evidence>
<comment type="similarity">
    <text evidence="1">Belongs to the DNA polymerase type-A family.</text>
</comment>
<dbReference type="Pfam" id="PF00476">
    <property type="entry name" value="DNA_pol_A"/>
    <property type="match status" value="1"/>
</dbReference>
<feature type="domain" description="DNA-directed DNA polymerase family A palm" evidence="11">
    <location>
        <begin position="418"/>
        <end position="638"/>
    </location>
</feature>
<evidence type="ECO:0000256" key="4">
    <source>
        <dbReference type="ARBA" id="ARBA00022679"/>
    </source>
</evidence>
<dbReference type="InterPro" id="IPR036397">
    <property type="entry name" value="RNaseH_sf"/>
</dbReference>
<keyword evidence="4 12" id="KW-0808">Transferase</keyword>
<keyword evidence="7" id="KW-0239">DNA-directed DNA polymerase</keyword>
<dbReference type="EC" id="2.7.7.7" evidence="2"/>